<dbReference type="InterPro" id="IPR001368">
    <property type="entry name" value="TNFR/NGFR_Cys_rich_reg"/>
</dbReference>
<reference evidence="4" key="2">
    <citation type="submission" date="2025-09" db="UniProtKB">
        <authorList>
            <consortium name="Ensembl"/>
        </authorList>
    </citation>
    <scope>IDENTIFICATION</scope>
</reference>
<accession>A0A673X1H0</accession>
<evidence type="ECO:0000259" key="3">
    <source>
        <dbReference type="SMART" id="SM00208"/>
    </source>
</evidence>
<proteinExistence type="predicted"/>
<keyword evidence="1" id="KW-1133">Transmembrane helix</keyword>
<keyword evidence="2" id="KW-0732">Signal</keyword>
<feature type="chain" id="PRO_5025345054" description="TNFR-Cys domain-containing protein" evidence="2">
    <location>
        <begin position="19"/>
        <end position="191"/>
    </location>
</feature>
<dbReference type="Proteomes" id="UP000472277">
    <property type="component" value="Chromosome 13"/>
</dbReference>
<dbReference type="GO" id="GO:0009897">
    <property type="term" value="C:external side of plasma membrane"/>
    <property type="evidence" value="ECO:0007669"/>
    <property type="project" value="TreeGrafter"/>
</dbReference>
<dbReference type="PANTHER" id="PTHR46875">
    <property type="entry name" value="TUMOR NECROSIS FACTOR RECEPTOR SUPERFAMILY MEMBER 5"/>
    <property type="match status" value="1"/>
</dbReference>
<sequence length="191" mass="21472">MFTLLVLVYLVIPNKGCGLNDNCCKCPPGARLGDSGTCEDPQCTPCENDEYMPSYNRERICRLQPYCDPNLNFEIRHYYDLTKRHTCRCKKGFHCSNYDFCLQCIPHSTCEKDYVAISLGNHTHDVECGPRPDRPSTFNPMLLLCGIPVLAVVVGMVVICTKQCKRHNLQPSKESIKLSLFGLSSNSQSVA</sequence>
<feature type="domain" description="TNFR-Cys" evidence="3">
    <location>
        <begin position="89"/>
        <end position="128"/>
    </location>
</feature>
<dbReference type="SMART" id="SM00208">
    <property type="entry name" value="TNFR"/>
    <property type="match status" value="1"/>
</dbReference>
<dbReference type="PANTHER" id="PTHR46875:SF3">
    <property type="entry name" value="CD40 MOLECULE, TNF RECEPTOR SUPERFAMILY MEMBER 5"/>
    <property type="match status" value="1"/>
</dbReference>
<dbReference type="SUPFAM" id="SSF57586">
    <property type="entry name" value="TNF receptor-like"/>
    <property type="match status" value="2"/>
</dbReference>
<keyword evidence="5" id="KW-1185">Reference proteome</keyword>
<keyword evidence="1" id="KW-0812">Transmembrane</keyword>
<protein>
    <recommendedName>
        <fullName evidence="3">TNFR-Cys domain-containing protein</fullName>
    </recommendedName>
</protein>
<feature type="signal peptide" evidence="2">
    <location>
        <begin position="1"/>
        <end position="18"/>
    </location>
</feature>
<dbReference type="GO" id="GO:0002768">
    <property type="term" value="P:immune response-regulating cell surface receptor signaling pathway"/>
    <property type="evidence" value="ECO:0007669"/>
    <property type="project" value="TreeGrafter"/>
</dbReference>
<dbReference type="InterPro" id="IPR052135">
    <property type="entry name" value="TNFRSF5"/>
</dbReference>
<keyword evidence="1" id="KW-0472">Membrane</keyword>
<evidence type="ECO:0000256" key="1">
    <source>
        <dbReference type="SAM" id="Phobius"/>
    </source>
</evidence>
<dbReference type="AlphaFoldDB" id="A0A673X1H0"/>
<dbReference type="GeneTree" id="ENSGT00940000179150"/>
<dbReference type="OMA" id="TICRCKE"/>
<evidence type="ECO:0000313" key="4">
    <source>
        <dbReference type="Ensembl" id="ENSSTUP00000018065.1"/>
    </source>
</evidence>
<organism evidence="4 5">
    <name type="scientific">Salmo trutta</name>
    <name type="common">Brown trout</name>
    <dbReference type="NCBI Taxonomy" id="8032"/>
    <lineage>
        <taxon>Eukaryota</taxon>
        <taxon>Metazoa</taxon>
        <taxon>Chordata</taxon>
        <taxon>Craniata</taxon>
        <taxon>Vertebrata</taxon>
        <taxon>Euteleostomi</taxon>
        <taxon>Actinopterygii</taxon>
        <taxon>Neopterygii</taxon>
        <taxon>Teleostei</taxon>
        <taxon>Protacanthopterygii</taxon>
        <taxon>Salmoniformes</taxon>
        <taxon>Salmonidae</taxon>
        <taxon>Salmoninae</taxon>
        <taxon>Salmo</taxon>
    </lineage>
</organism>
<name>A0A673X1H0_SALTR</name>
<dbReference type="Ensembl" id="ENSSTUT00000019015.1">
    <property type="protein sequence ID" value="ENSSTUP00000018065.1"/>
    <property type="gene ID" value="ENSSTUG00000008130.1"/>
</dbReference>
<dbReference type="Gene3D" id="2.10.50.10">
    <property type="entry name" value="Tumor Necrosis Factor Receptor, subunit A, domain 2"/>
    <property type="match status" value="2"/>
</dbReference>
<reference evidence="4" key="1">
    <citation type="submission" date="2025-08" db="UniProtKB">
        <authorList>
            <consortium name="Ensembl"/>
        </authorList>
    </citation>
    <scope>IDENTIFICATION</scope>
</reference>
<feature type="transmembrane region" description="Helical" evidence="1">
    <location>
        <begin position="141"/>
        <end position="160"/>
    </location>
</feature>
<evidence type="ECO:0000256" key="2">
    <source>
        <dbReference type="SAM" id="SignalP"/>
    </source>
</evidence>
<evidence type="ECO:0000313" key="5">
    <source>
        <dbReference type="Proteomes" id="UP000472277"/>
    </source>
</evidence>
<dbReference type="InParanoid" id="A0A673X1H0"/>
<dbReference type="GO" id="GO:0035631">
    <property type="term" value="C:CD40 receptor complex"/>
    <property type="evidence" value="ECO:0007669"/>
    <property type="project" value="TreeGrafter"/>
</dbReference>